<dbReference type="SUPFAM" id="SSF52242">
    <property type="entry name" value="Cobalamin (vitamin B12)-binding domain"/>
    <property type="match status" value="1"/>
</dbReference>
<dbReference type="PROSITE" id="PS51332">
    <property type="entry name" value="B12_BINDING"/>
    <property type="match status" value="1"/>
</dbReference>
<evidence type="ECO:0000259" key="1">
    <source>
        <dbReference type="PROSITE" id="PS51332"/>
    </source>
</evidence>
<comment type="caution">
    <text evidence="2">The sequence shown here is derived from an EMBL/GenBank/DDBJ whole genome shotgun (WGS) entry which is preliminary data.</text>
</comment>
<dbReference type="CDD" id="cd02065">
    <property type="entry name" value="B12-binding_like"/>
    <property type="match status" value="1"/>
</dbReference>
<gene>
    <name evidence="2" type="ORF">EV192_10959</name>
</gene>
<organism evidence="2 3">
    <name type="scientific">Actinocrispum wychmicini</name>
    <dbReference type="NCBI Taxonomy" id="1213861"/>
    <lineage>
        <taxon>Bacteria</taxon>
        <taxon>Bacillati</taxon>
        <taxon>Actinomycetota</taxon>
        <taxon>Actinomycetes</taxon>
        <taxon>Pseudonocardiales</taxon>
        <taxon>Pseudonocardiaceae</taxon>
        <taxon>Actinocrispum</taxon>
    </lineage>
</organism>
<evidence type="ECO:0000313" key="2">
    <source>
        <dbReference type="EMBL" id="TCO54079.1"/>
    </source>
</evidence>
<dbReference type="Pfam" id="PF02310">
    <property type="entry name" value="B12-binding"/>
    <property type="match status" value="1"/>
</dbReference>
<name>A0A4R2JD43_9PSEU</name>
<accession>A0A4R2JD43</accession>
<reference evidence="2 3" key="1">
    <citation type="submission" date="2019-03" db="EMBL/GenBank/DDBJ databases">
        <title>Genomic Encyclopedia of Type Strains, Phase IV (KMG-IV): sequencing the most valuable type-strain genomes for metagenomic binning, comparative biology and taxonomic classification.</title>
        <authorList>
            <person name="Goeker M."/>
        </authorList>
    </citation>
    <scope>NUCLEOTIDE SEQUENCE [LARGE SCALE GENOMIC DNA]</scope>
    <source>
        <strain evidence="2 3">DSM 45934</strain>
    </source>
</reference>
<sequence>MPVPGGMSVVVTSVASDSHTWNLVYLQLVLTELGHCVRNLGPCVPGRLLLDECRRDRPDLIVVSTVNGHGLLDGTRLIADIRRCPELAATPVVIGGKLGVRGSDRQRREWLLAAGFTEVFEETGAAAVLPFLARLTESVLR</sequence>
<proteinExistence type="predicted"/>
<dbReference type="InterPro" id="IPR006158">
    <property type="entry name" value="Cobalamin-bd"/>
</dbReference>
<dbReference type="RefSeq" id="WP_341770944.1">
    <property type="nucleotide sequence ID" value="NZ_SLWS01000009.1"/>
</dbReference>
<feature type="domain" description="B12-binding" evidence="1">
    <location>
        <begin position="6"/>
        <end position="141"/>
    </location>
</feature>
<dbReference type="Gene3D" id="3.40.50.280">
    <property type="entry name" value="Cobalamin-binding domain"/>
    <property type="match status" value="1"/>
</dbReference>
<protein>
    <submittedName>
        <fullName evidence="2">Methylaspartate mutase sigma subunit</fullName>
    </submittedName>
</protein>
<dbReference type="AlphaFoldDB" id="A0A4R2JD43"/>
<dbReference type="InterPro" id="IPR036724">
    <property type="entry name" value="Cobalamin-bd_sf"/>
</dbReference>
<dbReference type="GO" id="GO:0046872">
    <property type="term" value="F:metal ion binding"/>
    <property type="evidence" value="ECO:0007669"/>
    <property type="project" value="InterPro"/>
</dbReference>
<dbReference type="GO" id="GO:0031419">
    <property type="term" value="F:cobalamin binding"/>
    <property type="evidence" value="ECO:0007669"/>
    <property type="project" value="InterPro"/>
</dbReference>
<evidence type="ECO:0000313" key="3">
    <source>
        <dbReference type="Proteomes" id="UP000295680"/>
    </source>
</evidence>
<dbReference type="EMBL" id="SLWS01000009">
    <property type="protein sequence ID" value="TCO54079.1"/>
    <property type="molecule type" value="Genomic_DNA"/>
</dbReference>
<keyword evidence="3" id="KW-1185">Reference proteome</keyword>
<dbReference type="Proteomes" id="UP000295680">
    <property type="component" value="Unassembled WGS sequence"/>
</dbReference>